<evidence type="ECO:0000313" key="3">
    <source>
        <dbReference type="Proteomes" id="UP000054560"/>
    </source>
</evidence>
<dbReference type="RefSeq" id="XP_014143084.1">
    <property type="nucleotide sequence ID" value="XM_014287609.1"/>
</dbReference>
<dbReference type="EMBL" id="KQ257171">
    <property type="protein sequence ID" value="KNC64983.1"/>
    <property type="molecule type" value="Genomic_DNA"/>
</dbReference>
<dbReference type="Proteomes" id="UP000054560">
    <property type="component" value="Unassembled WGS sequence"/>
</dbReference>
<dbReference type="GeneID" id="25918815"/>
<reference evidence="2 3" key="1">
    <citation type="submission" date="2011-02" db="EMBL/GenBank/DDBJ databases">
        <title>The Genome Sequence of Sphaeroforma arctica JP610.</title>
        <authorList>
            <consortium name="The Broad Institute Genome Sequencing Platform"/>
            <person name="Russ C."/>
            <person name="Cuomo C."/>
            <person name="Young S.K."/>
            <person name="Zeng Q."/>
            <person name="Gargeya S."/>
            <person name="Alvarado L."/>
            <person name="Berlin A."/>
            <person name="Chapman S.B."/>
            <person name="Chen Z."/>
            <person name="Freedman E."/>
            <person name="Gellesch M."/>
            <person name="Goldberg J."/>
            <person name="Griggs A."/>
            <person name="Gujja S."/>
            <person name="Heilman E."/>
            <person name="Heiman D."/>
            <person name="Howarth C."/>
            <person name="Mehta T."/>
            <person name="Neiman D."/>
            <person name="Pearson M."/>
            <person name="Roberts A."/>
            <person name="Saif S."/>
            <person name="Shea T."/>
            <person name="Shenoy N."/>
            <person name="Sisk P."/>
            <person name="Stolte C."/>
            <person name="Sykes S."/>
            <person name="White J."/>
            <person name="Yandava C."/>
            <person name="Burger G."/>
            <person name="Gray M.W."/>
            <person name="Holland P.W.H."/>
            <person name="King N."/>
            <person name="Lang F.B.F."/>
            <person name="Roger A.J."/>
            <person name="Ruiz-Trillo I."/>
            <person name="Haas B."/>
            <person name="Nusbaum C."/>
            <person name="Birren B."/>
        </authorList>
    </citation>
    <scope>NUCLEOTIDE SEQUENCE [LARGE SCALE GENOMIC DNA]</scope>
    <source>
        <strain evidence="2 3">JP610</strain>
    </source>
</reference>
<protein>
    <submittedName>
        <fullName evidence="2">Uncharacterized protein</fullName>
    </submittedName>
</protein>
<name>A0A0L0EM36_9EUKA</name>
<accession>A0A0L0EM36</accession>
<gene>
    <name evidence="2" type="ORF">SARC_18311</name>
</gene>
<proteinExistence type="predicted"/>
<dbReference type="AlphaFoldDB" id="A0A0L0EM36"/>
<evidence type="ECO:0000313" key="2">
    <source>
        <dbReference type="EMBL" id="KNC64983.1"/>
    </source>
</evidence>
<feature type="compositionally biased region" description="Basic and acidic residues" evidence="1">
    <location>
        <begin position="39"/>
        <end position="59"/>
    </location>
</feature>
<keyword evidence="3" id="KW-1185">Reference proteome</keyword>
<feature type="non-terminal residue" evidence="2">
    <location>
        <position position="59"/>
    </location>
</feature>
<organism evidence="2 3">
    <name type="scientific">Sphaeroforma arctica JP610</name>
    <dbReference type="NCBI Taxonomy" id="667725"/>
    <lineage>
        <taxon>Eukaryota</taxon>
        <taxon>Ichthyosporea</taxon>
        <taxon>Ichthyophonida</taxon>
        <taxon>Sphaeroforma</taxon>
    </lineage>
</organism>
<feature type="region of interest" description="Disordered" evidence="1">
    <location>
        <begin position="24"/>
        <end position="59"/>
    </location>
</feature>
<evidence type="ECO:0000256" key="1">
    <source>
        <dbReference type="SAM" id="MobiDB-lite"/>
    </source>
</evidence>
<sequence>MEDFGNTSGRITMPHKTGLVTKIDRKRPADHAQSVSNEEYLKHYSEVFGDAPDKKEDYQ</sequence>